<evidence type="ECO:0000313" key="6">
    <source>
        <dbReference type="Proteomes" id="UP000191500"/>
    </source>
</evidence>
<dbReference type="InterPro" id="IPR015590">
    <property type="entry name" value="Aldehyde_DH_dom"/>
</dbReference>
<dbReference type="InterPro" id="IPR016163">
    <property type="entry name" value="Ald_DH_C"/>
</dbReference>
<dbReference type="GO" id="GO:0009450">
    <property type="term" value="P:gamma-aminobutyric acid catabolic process"/>
    <property type="evidence" value="ECO:0007669"/>
    <property type="project" value="TreeGrafter"/>
</dbReference>
<organism evidence="5 6">
    <name type="scientific">Penicillium coprophilum</name>
    <dbReference type="NCBI Taxonomy" id="36646"/>
    <lineage>
        <taxon>Eukaryota</taxon>
        <taxon>Fungi</taxon>
        <taxon>Dikarya</taxon>
        <taxon>Ascomycota</taxon>
        <taxon>Pezizomycotina</taxon>
        <taxon>Eurotiomycetes</taxon>
        <taxon>Eurotiomycetidae</taxon>
        <taxon>Eurotiales</taxon>
        <taxon>Aspergillaceae</taxon>
        <taxon>Penicillium</taxon>
    </lineage>
</organism>
<keyword evidence="2" id="KW-0521">NADP</keyword>
<sequence length="478" mass="50206">MAIELTVPLLINGHEEITPNTFPVTSPYTNTTIWSAAAATPQDAIRAVEAANAAFPSWSQTKPTVRRDILLKAADILESRIDANAEYMRQEMGADVGASAGFVVPLAVRMLREVASRITSICGSVPVVETEGQSAIVFKEAMGVILGIVPWNAPYVFGIRSAACALAAGNTTVLKSSEITPRCYWAIGRAFEDAGLPAGCLNIIHCAPQDAPEVVNAMIEHEAVRKINFTGSTAVGRKIARACGQNLKPCLMELGGKNSSIVCHDADLQTAVQGVLAGAFLNSGQICMATDRILVHTSILPSFVEALQNALAAGAAASALPPTLVNTASKTRVEALIASAVSAGAHFISGSADSIPTDSGVRMAPAVLGGVTEDMALWQEESFASVAACMPFDSEDEAIRLANGSGYGLSASVFTEDLRKGLAMARRIQSGAVHINSMTIHDEPALPHGGVKNSGWGRFNTDEGLNEFLVTKSVTWMD</sequence>
<evidence type="ECO:0000256" key="3">
    <source>
        <dbReference type="ARBA" id="ARBA00023002"/>
    </source>
</evidence>
<evidence type="ECO:0000256" key="1">
    <source>
        <dbReference type="ARBA" id="ARBA00009986"/>
    </source>
</evidence>
<evidence type="ECO:0000259" key="4">
    <source>
        <dbReference type="Pfam" id="PF00171"/>
    </source>
</evidence>
<dbReference type="InterPro" id="IPR050740">
    <property type="entry name" value="Aldehyde_DH_Superfamily"/>
</dbReference>
<dbReference type="GO" id="GO:0004777">
    <property type="term" value="F:succinate-semialdehyde dehydrogenase (NAD+) activity"/>
    <property type="evidence" value="ECO:0007669"/>
    <property type="project" value="TreeGrafter"/>
</dbReference>
<dbReference type="Pfam" id="PF00171">
    <property type="entry name" value="Aldedh"/>
    <property type="match status" value="1"/>
</dbReference>
<dbReference type="SUPFAM" id="SSF53720">
    <property type="entry name" value="ALDH-like"/>
    <property type="match status" value="1"/>
</dbReference>
<gene>
    <name evidence="5" type="ORF">PENCOP_c011G06074</name>
</gene>
<dbReference type="STRING" id="36646.A0A1V6UEF1"/>
<dbReference type="PROSITE" id="PS00070">
    <property type="entry name" value="ALDEHYDE_DEHYDR_CYS"/>
    <property type="match status" value="1"/>
</dbReference>
<dbReference type="AlphaFoldDB" id="A0A1V6UEF1"/>
<dbReference type="FunFam" id="3.40.605.10:FF:000012">
    <property type="entry name" value="NAD-dependent succinate-semialdehyde dehydrogenase"/>
    <property type="match status" value="1"/>
</dbReference>
<dbReference type="Proteomes" id="UP000191500">
    <property type="component" value="Unassembled WGS sequence"/>
</dbReference>
<dbReference type="PANTHER" id="PTHR43353">
    <property type="entry name" value="SUCCINATE-SEMIALDEHYDE DEHYDROGENASE, MITOCHONDRIAL"/>
    <property type="match status" value="1"/>
</dbReference>
<comment type="caution">
    <text evidence="5">The sequence shown here is derived from an EMBL/GenBank/DDBJ whole genome shotgun (WGS) entry which is preliminary data.</text>
</comment>
<feature type="domain" description="Aldehyde dehydrogenase" evidence="4">
    <location>
        <begin position="20"/>
        <end position="474"/>
    </location>
</feature>
<accession>A0A1V6UEF1</accession>
<dbReference type="PANTHER" id="PTHR43353:SF2">
    <property type="entry name" value="ALDEHYDE DEHYDROGENASE FAMILY PROTEIN (AFU_ORTHOLOGUE AFUA_8G05520)"/>
    <property type="match status" value="1"/>
</dbReference>
<reference evidence="6" key="1">
    <citation type="journal article" date="2017" name="Nat. Microbiol.">
        <title>Global analysis of biosynthetic gene clusters reveals vast potential of secondary metabolite production in Penicillium species.</title>
        <authorList>
            <person name="Nielsen J.C."/>
            <person name="Grijseels S."/>
            <person name="Prigent S."/>
            <person name="Ji B."/>
            <person name="Dainat J."/>
            <person name="Nielsen K.F."/>
            <person name="Frisvad J.C."/>
            <person name="Workman M."/>
            <person name="Nielsen J."/>
        </authorList>
    </citation>
    <scope>NUCLEOTIDE SEQUENCE [LARGE SCALE GENOMIC DNA]</scope>
    <source>
        <strain evidence="6">IBT 31321</strain>
    </source>
</reference>
<proteinExistence type="inferred from homology"/>
<protein>
    <recommendedName>
        <fullName evidence="4">Aldehyde dehydrogenase domain-containing protein</fullName>
    </recommendedName>
</protein>
<dbReference type="InterPro" id="IPR016162">
    <property type="entry name" value="Ald_DH_N"/>
</dbReference>
<evidence type="ECO:0000313" key="5">
    <source>
        <dbReference type="EMBL" id="OQE36835.1"/>
    </source>
</evidence>
<dbReference type="Gene3D" id="3.40.309.10">
    <property type="entry name" value="Aldehyde Dehydrogenase, Chain A, domain 2"/>
    <property type="match status" value="1"/>
</dbReference>
<comment type="similarity">
    <text evidence="1">Belongs to the aldehyde dehydrogenase family.</text>
</comment>
<keyword evidence="6" id="KW-1185">Reference proteome</keyword>
<dbReference type="InterPro" id="IPR016161">
    <property type="entry name" value="Ald_DH/histidinol_DH"/>
</dbReference>
<dbReference type="EMBL" id="MDDG01000011">
    <property type="protein sequence ID" value="OQE36835.1"/>
    <property type="molecule type" value="Genomic_DNA"/>
</dbReference>
<dbReference type="InterPro" id="IPR016160">
    <property type="entry name" value="Ald_DH_CS_CYS"/>
</dbReference>
<evidence type="ECO:0000256" key="2">
    <source>
        <dbReference type="ARBA" id="ARBA00022857"/>
    </source>
</evidence>
<keyword evidence="3" id="KW-0560">Oxidoreductase</keyword>
<dbReference type="CDD" id="cd07105">
    <property type="entry name" value="ALDH_SaliADH"/>
    <property type="match status" value="1"/>
</dbReference>
<dbReference type="Gene3D" id="3.40.605.10">
    <property type="entry name" value="Aldehyde Dehydrogenase, Chain A, domain 1"/>
    <property type="match status" value="1"/>
</dbReference>
<name>A0A1V6UEF1_9EURO</name>